<feature type="region of interest" description="Disordered" evidence="1">
    <location>
        <begin position="1"/>
        <end position="26"/>
    </location>
</feature>
<gene>
    <name evidence="2" type="ORF">G6F50_017241</name>
</gene>
<evidence type="ECO:0000256" key="1">
    <source>
        <dbReference type="SAM" id="MobiDB-lite"/>
    </source>
</evidence>
<evidence type="ECO:0000313" key="3">
    <source>
        <dbReference type="Proteomes" id="UP000740926"/>
    </source>
</evidence>
<name>A0A9P6XQI7_9FUNG</name>
<comment type="caution">
    <text evidence="2">The sequence shown here is derived from an EMBL/GenBank/DDBJ whole genome shotgun (WGS) entry which is preliminary data.</text>
</comment>
<sequence>MAAKPGLAARSSASSKDSTAPLRPITARMAPAVMPSSQCTWNRMFLNIEGGGPGRLPPASCATANEN</sequence>
<evidence type="ECO:0000313" key="2">
    <source>
        <dbReference type="EMBL" id="KAG1530550.1"/>
    </source>
</evidence>
<protein>
    <submittedName>
        <fullName evidence="2">Uncharacterized protein</fullName>
    </submittedName>
</protein>
<organism evidence="2 3">
    <name type="scientific">Rhizopus delemar</name>
    <dbReference type="NCBI Taxonomy" id="936053"/>
    <lineage>
        <taxon>Eukaryota</taxon>
        <taxon>Fungi</taxon>
        <taxon>Fungi incertae sedis</taxon>
        <taxon>Mucoromycota</taxon>
        <taxon>Mucoromycotina</taxon>
        <taxon>Mucoromycetes</taxon>
        <taxon>Mucorales</taxon>
        <taxon>Mucorineae</taxon>
        <taxon>Rhizopodaceae</taxon>
        <taxon>Rhizopus</taxon>
    </lineage>
</organism>
<dbReference type="EMBL" id="JAANIU010012275">
    <property type="protein sequence ID" value="KAG1530550.1"/>
    <property type="molecule type" value="Genomic_DNA"/>
</dbReference>
<proteinExistence type="predicted"/>
<reference evidence="2 3" key="1">
    <citation type="journal article" date="2020" name="Microb. Genom.">
        <title>Genetic diversity of clinical and environmental Mucorales isolates obtained from an investigation of mucormycosis cases among solid organ transplant recipients.</title>
        <authorList>
            <person name="Nguyen M.H."/>
            <person name="Kaul D."/>
            <person name="Muto C."/>
            <person name="Cheng S.J."/>
            <person name="Richter R.A."/>
            <person name="Bruno V.M."/>
            <person name="Liu G."/>
            <person name="Beyhan S."/>
            <person name="Sundermann A.J."/>
            <person name="Mounaud S."/>
            <person name="Pasculle A.W."/>
            <person name="Nierman W.C."/>
            <person name="Driscoll E."/>
            <person name="Cumbie R."/>
            <person name="Clancy C.J."/>
            <person name="Dupont C.L."/>
        </authorList>
    </citation>
    <scope>NUCLEOTIDE SEQUENCE [LARGE SCALE GENOMIC DNA]</scope>
    <source>
        <strain evidence="2 3">GL24</strain>
    </source>
</reference>
<dbReference type="AlphaFoldDB" id="A0A9P6XQI7"/>
<dbReference type="Proteomes" id="UP000740926">
    <property type="component" value="Unassembled WGS sequence"/>
</dbReference>
<accession>A0A9P6XQI7</accession>
<keyword evidence="3" id="KW-1185">Reference proteome</keyword>